<proteinExistence type="predicted"/>
<comment type="caution">
    <text evidence="1">The sequence shown here is derived from an EMBL/GenBank/DDBJ whole genome shotgun (WGS) entry which is preliminary data.</text>
</comment>
<name>A0A7W4VRB1_9ACTN</name>
<gene>
    <name evidence="1" type="ORF">FHU40_000085</name>
</gene>
<dbReference type="EMBL" id="JACHWR010000001">
    <property type="protein sequence ID" value="MBB3040284.1"/>
    <property type="molecule type" value="Genomic_DNA"/>
</dbReference>
<dbReference type="Proteomes" id="UP000589626">
    <property type="component" value="Unassembled WGS sequence"/>
</dbReference>
<evidence type="ECO:0000313" key="2">
    <source>
        <dbReference type="Proteomes" id="UP000589626"/>
    </source>
</evidence>
<keyword evidence="2" id="KW-1185">Reference proteome</keyword>
<protein>
    <submittedName>
        <fullName evidence="1">Uncharacterized protein</fullName>
    </submittedName>
</protein>
<reference evidence="1 2" key="1">
    <citation type="submission" date="2020-08" db="EMBL/GenBank/DDBJ databases">
        <title>Sequencing the genomes of 1000 actinobacteria strains.</title>
        <authorList>
            <person name="Klenk H.-P."/>
        </authorList>
    </citation>
    <scope>NUCLEOTIDE SEQUENCE [LARGE SCALE GENOMIC DNA]</scope>
    <source>
        <strain evidence="1 2">DSM 105498</strain>
    </source>
</reference>
<dbReference type="RefSeq" id="WP_183590332.1">
    <property type="nucleotide sequence ID" value="NZ_JACHWR010000001.1"/>
</dbReference>
<accession>A0A7W4VRB1</accession>
<sequence length="75" mass="8441">MLGSGEIDMTMIAGIGARIGDWGRRSNERALANAREASTTLSRTRVEREEVELYLRTRYAGPVRHEPIRDVTRPA</sequence>
<evidence type="ECO:0000313" key="1">
    <source>
        <dbReference type="EMBL" id="MBB3040284.1"/>
    </source>
</evidence>
<organism evidence="1 2">
    <name type="scientific">Nocardioides soli</name>
    <dbReference type="NCBI Taxonomy" id="1036020"/>
    <lineage>
        <taxon>Bacteria</taxon>
        <taxon>Bacillati</taxon>
        <taxon>Actinomycetota</taxon>
        <taxon>Actinomycetes</taxon>
        <taxon>Propionibacteriales</taxon>
        <taxon>Nocardioidaceae</taxon>
        <taxon>Nocardioides</taxon>
    </lineage>
</organism>
<dbReference type="AlphaFoldDB" id="A0A7W4VRB1"/>